<dbReference type="Pfam" id="PF00385">
    <property type="entry name" value="Chromo"/>
    <property type="match status" value="1"/>
</dbReference>
<evidence type="ECO:0000313" key="4">
    <source>
        <dbReference type="EMBL" id="KAG5271547.1"/>
    </source>
</evidence>
<dbReference type="GO" id="GO:0005634">
    <property type="term" value="C:nucleus"/>
    <property type="evidence" value="ECO:0007669"/>
    <property type="project" value="UniProtKB-SubCell"/>
</dbReference>
<comment type="caution">
    <text evidence="4">The sequence shown here is derived from an EMBL/GenBank/DDBJ whole genome shotgun (WGS) entry which is preliminary data.</text>
</comment>
<organism evidence="4 5">
    <name type="scientific">Alosa alosa</name>
    <name type="common">allis shad</name>
    <dbReference type="NCBI Taxonomy" id="278164"/>
    <lineage>
        <taxon>Eukaryota</taxon>
        <taxon>Metazoa</taxon>
        <taxon>Chordata</taxon>
        <taxon>Craniata</taxon>
        <taxon>Vertebrata</taxon>
        <taxon>Euteleostomi</taxon>
        <taxon>Actinopterygii</taxon>
        <taxon>Neopterygii</taxon>
        <taxon>Teleostei</taxon>
        <taxon>Clupei</taxon>
        <taxon>Clupeiformes</taxon>
        <taxon>Clupeoidei</taxon>
        <taxon>Clupeidae</taxon>
        <taxon>Alosa</taxon>
    </lineage>
</organism>
<dbReference type="PRINTS" id="PR00504">
    <property type="entry name" value="CHROMODOMAIN"/>
</dbReference>
<evidence type="ECO:0000259" key="3">
    <source>
        <dbReference type="PROSITE" id="PS50013"/>
    </source>
</evidence>
<name>A0AAV6GBV8_9TELE</name>
<sequence>MCVRVAAAASPGSRSAGTYVNITKTAVHALKRNMRKKQNMKHRRAEETTVVQEFVVEKIVQQRVMNGKVEYFLKWKGFTDAENTWEPEDNLDCPELIEEFLRGRSLSRSTAEEGEGQGGLLTDFHIQPKEEEEEMDTHRRPLCLGEAPEPLQETTAVPGTFMGHIEPECIIGSTDHHGELTFLIKWKDSEEVALMSAREASERNPQMVIAFYEERFRFSADEEPQAERERQMV</sequence>
<dbReference type="Pfam" id="PF01393">
    <property type="entry name" value="Chromo_shadow"/>
    <property type="match status" value="1"/>
</dbReference>
<comment type="subcellular location">
    <subcellularLocation>
        <location evidence="1">Nucleus</location>
    </subcellularLocation>
</comment>
<dbReference type="InterPro" id="IPR038033">
    <property type="entry name" value="CBX3_chromo_domain"/>
</dbReference>
<dbReference type="AlphaFoldDB" id="A0AAV6GBV8"/>
<dbReference type="EMBL" id="JADWDJ010000013">
    <property type="protein sequence ID" value="KAG5271547.1"/>
    <property type="molecule type" value="Genomic_DNA"/>
</dbReference>
<dbReference type="Proteomes" id="UP000823561">
    <property type="component" value="Chromosome 13"/>
</dbReference>
<dbReference type="InterPro" id="IPR017984">
    <property type="entry name" value="Chromo_dom_subgr"/>
</dbReference>
<dbReference type="CDD" id="cd00034">
    <property type="entry name" value="CSD"/>
    <property type="match status" value="1"/>
</dbReference>
<evidence type="ECO:0000256" key="2">
    <source>
        <dbReference type="ARBA" id="ARBA00023242"/>
    </source>
</evidence>
<dbReference type="InterPro" id="IPR023780">
    <property type="entry name" value="Chromo_domain"/>
</dbReference>
<dbReference type="Gene3D" id="2.40.50.40">
    <property type="match status" value="2"/>
</dbReference>
<dbReference type="InterPro" id="IPR008251">
    <property type="entry name" value="Chromo_shadow_dom"/>
</dbReference>
<keyword evidence="2" id="KW-0539">Nucleus</keyword>
<dbReference type="SMART" id="SM00300">
    <property type="entry name" value="ChSh"/>
    <property type="match status" value="1"/>
</dbReference>
<dbReference type="SMART" id="SM00298">
    <property type="entry name" value="CHROMO"/>
    <property type="match status" value="1"/>
</dbReference>
<accession>A0AAV6GBV8</accession>
<dbReference type="GO" id="GO:0000792">
    <property type="term" value="C:heterochromatin"/>
    <property type="evidence" value="ECO:0007669"/>
    <property type="project" value="UniProtKB-ARBA"/>
</dbReference>
<evidence type="ECO:0000256" key="1">
    <source>
        <dbReference type="ARBA" id="ARBA00004123"/>
    </source>
</evidence>
<dbReference type="InterPro" id="IPR016197">
    <property type="entry name" value="Chromo-like_dom_sf"/>
</dbReference>
<dbReference type="CDD" id="cd18652">
    <property type="entry name" value="CD_HP1gamma_Cbx3"/>
    <property type="match status" value="1"/>
</dbReference>
<dbReference type="PROSITE" id="PS50013">
    <property type="entry name" value="CHROMO_2"/>
    <property type="match status" value="2"/>
</dbReference>
<evidence type="ECO:0000313" key="5">
    <source>
        <dbReference type="Proteomes" id="UP000823561"/>
    </source>
</evidence>
<dbReference type="PROSITE" id="PS00598">
    <property type="entry name" value="CHROMO_1"/>
    <property type="match status" value="1"/>
</dbReference>
<reference evidence="4" key="1">
    <citation type="submission" date="2020-10" db="EMBL/GenBank/DDBJ databases">
        <title>Chromosome-scale genome assembly of the Allis shad, Alosa alosa.</title>
        <authorList>
            <person name="Margot Z."/>
            <person name="Christophe K."/>
            <person name="Cabau C."/>
            <person name="Louis A."/>
            <person name="Berthelot C."/>
            <person name="Parey E."/>
            <person name="Roest Crollius H."/>
            <person name="Montfort J."/>
            <person name="Robinson-Rechavi M."/>
            <person name="Bucao C."/>
            <person name="Bouchez O."/>
            <person name="Gislard M."/>
            <person name="Lluch J."/>
            <person name="Milhes M."/>
            <person name="Lampietro C."/>
            <person name="Lopez Roques C."/>
            <person name="Donnadieu C."/>
            <person name="Braasch I."/>
            <person name="Desvignes T."/>
            <person name="Postlethwait J."/>
            <person name="Bobe J."/>
            <person name="Guiguen Y."/>
        </authorList>
    </citation>
    <scope>NUCLEOTIDE SEQUENCE</scope>
    <source>
        <strain evidence="4">M-15738</strain>
        <tissue evidence="4">Blood</tissue>
    </source>
</reference>
<feature type="domain" description="Chromo" evidence="3">
    <location>
        <begin position="165"/>
        <end position="223"/>
    </location>
</feature>
<proteinExistence type="predicted"/>
<keyword evidence="5" id="KW-1185">Reference proteome</keyword>
<dbReference type="InterPro" id="IPR000953">
    <property type="entry name" value="Chromo/chromo_shadow_dom"/>
</dbReference>
<dbReference type="InterPro" id="IPR051219">
    <property type="entry name" value="Heterochromatin_chromo-domain"/>
</dbReference>
<dbReference type="SUPFAM" id="SSF54160">
    <property type="entry name" value="Chromo domain-like"/>
    <property type="match status" value="2"/>
</dbReference>
<protein>
    <recommendedName>
        <fullName evidence="3">Chromo domain-containing protein</fullName>
    </recommendedName>
</protein>
<feature type="domain" description="Chromo" evidence="3">
    <location>
        <begin position="54"/>
        <end position="112"/>
    </location>
</feature>
<dbReference type="PANTHER" id="PTHR22812">
    <property type="entry name" value="CHROMOBOX PROTEIN"/>
    <property type="match status" value="1"/>
</dbReference>
<gene>
    <name evidence="4" type="ORF">AALO_G00181260</name>
</gene>
<dbReference type="InterPro" id="IPR023779">
    <property type="entry name" value="Chromodomain_CS"/>
</dbReference>
<dbReference type="FunFam" id="2.40.50.40:FF:000007">
    <property type="entry name" value="Chromobox protein homolog 1"/>
    <property type="match status" value="1"/>
</dbReference>